<dbReference type="Proteomes" id="UP001454036">
    <property type="component" value="Unassembled WGS sequence"/>
</dbReference>
<protein>
    <submittedName>
        <fullName evidence="1">Uncharacterized protein</fullName>
    </submittedName>
</protein>
<keyword evidence="2" id="KW-1185">Reference proteome</keyword>
<dbReference type="AlphaFoldDB" id="A0AAV3RT80"/>
<comment type="caution">
    <text evidence="1">The sequence shown here is derived from an EMBL/GenBank/DDBJ whole genome shotgun (WGS) entry which is preliminary data.</text>
</comment>
<evidence type="ECO:0000313" key="2">
    <source>
        <dbReference type="Proteomes" id="UP001454036"/>
    </source>
</evidence>
<dbReference type="EMBL" id="BAABME010011661">
    <property type="protein sequence ID" value="GAA0184105.1"/>
    <property type="molecule type" value="Genomic_DNA"/>
</dbReference>
<sequence>MSELLTDPTFSTWIVRIKAALEDFFSWTSHLHARDQARLEAFGRKLVESEILSWSYKETTLSYPAFCTAASHRRLQESSLCYIGASGSHGG</sequence>
<name>A0AAV3RT80_LITER</name>
<accession>A0AAV3RT80</accession>
<organism evidence="1 2">
    <name type="scientific">Lithospermum erythrorhizon</name>
    <name type="common">Purple gromwell</name>
    <name type="synonym">Lithospermum officinale var. erythrorhizon</name>
    <dbReference type="NCBI Taxonomy" id="34254"/>
    <lineage>
        <taxon>Eukaryota</taxon>
        <taxon>Viridiplantae</taxon>
        <taxon>Streptophyta</taxon>
        <taxon>Embryophyta</taxon>
        <taxon>Tracheophyta</taxon>
        <taxon>Spermatophyta</taxon>
        <taxon>Magnoliopsida</taxon>
        <taxon>eudicotyledons</taxon>
        <taxon>Gunneridae</taxon>
        <taxon>Pentapetalae</taxon>
        <taxon>asterids</taxon>
        <taxon>lamiids</taxon>
        <taxon>Boraginales</taxon>
        <taxon>Boraginaceae</taxon>
        <taxon>Boraginoideae</taxon>
        <taxon>Lithospermeae</taxon>
        <taxon>Lithospermum</taxon>
    </lineage>
</organism>
<reference evidence="1 2" key="1">
    <citation type="submission" date="2024-01" db="EMBL/GenBank/DDBJ databases">
        <title>The complete chloroplast genome sequence of Lithospermum erythrorhizon: insights into the phylogenetic relationship among Boraginaceae species and the maternal lineages of purple gromwells.</title>
        <authorList>
            <person name="Okada T."/>
            <person name="Watanabe K."/>
        </authorList>
    </citation>
    <scope>NUCLEOTIDE SEQUENCE [LARGE SCALE GENOMIC DNA]</scope>
</reference>
<proteinExistence type="predicted"/>
<evidence type="ECO:0000313" key="1">
    <source>
        <dbReference type="EMBL" id="GAA0184105.1"/>
    </source>
</evidence>
<gene>
    <name evidence="1" type="ORF">LIER_31404</name>
</gene>